<proteinExistence type="predicted"/>
<evidence type="ECO:0008006" key="3">
    <source>
        <dbReference type="Google" id="ProtNLM"/>
    </source>
</evidence>
<accession>A0AAW1Y0G0</accession>
<sequence length="89" mass="9583">MVRVGLGKAEHGLFAVLDGGVEAQWRRNDGDGAAGLVAAWAEMVSWFEGHRLDEIEWGVREMVDGCDFELLAGTVVRGTGEVVVIGELI</sequence>
<name>A0AAW1Y0G0_RUBAR</name>
<gene>
    <name evidence="1" type="ORF">M0R45_008165</name>
</gene>
<dbReference type="EMBL" id="JBEDUW010000002">
    <property type="protein sequence ID" value="KAK9942503.1"/>
    <property type="molecule type" value="Genomic_DNA"/>
</dbReference>
<protein>
    <recommendedName>
        <fullName evidence="3">MHC class I antigen</fullName>
    </recommendedName>
</protein>
<evidence type="ECO:0000313" key="2">
    <source>
        <dbReference type="Proteomes" id="UP001457282"/>
    </source>
</evidence>
<evidence type="ECO:0000313" key="1">
    <source>
        <dbReference type="EMBL" id="KAK9942503.1"/>
    </source>
</evidence>
<dbReference type="Proteomes" id="UP001457282">
    <property type="component" value="Unassembled WGS sequence"/>
</dbReference>
<dbReference type="AlphaFoldDB" id="A0AAW1Y0G0"/>
<organism evidence="1 2">
    <name type="scientific">Rubus argutus</name>
    <name type="common">Southern blackberry</name>
    <dbReference type="NCBI Taxonomy" id="59490"/>
    <lineage>
        <taxon>Eukaryota</taxon>
        <taxon>Viridiplantae</taxon>
        <taxon>Streptophyta</taxon>
        <taxon>Embryophyta</taxon>
        <taxon>Tracheophyta</taxon>
        <taxon>Spermatophyta</taxon>
        <taxon>Magnoliopsida</taxon>
        <taxon>eudicotyledons</taxon>
        <taxon>Gunneridae</taxon>
        <taxon>Pentapetalae</taxon>
        <taxon>rosids</taxon>
        <taxon>fabids</taxon>
        <taxon>Rosales</taxon>
        <taxon>Rosaceae</taxon>
        <taxon>Rosoideae</taxon>
        <taxon>Rosoideae incertae sedis</taxon>
        <taxon>Rubus</taxon>
    </lineage>
</organism>
<comment type="caution">
    <text evidence="1">The sequence shown here is derived from an EMBL/GenBank/DDBJ whole genome shotgun (WGS) entry which is preliminary data.</text>
</comment>
<keyword evidence="2" id="KW-1185">Reference proteome</keyword>
<reference evidence="1 2" key="1">
    <citation type="journal article" date="2023" name="G3 (Bethesda)">
        <title>A chromosome-length genome assembly and annotation of blackberry (Rubus argutus, cv. 'Hillquist').</title>
        <authorList>
            <person name="Bruna T."/>
            <person name="Aryal R."/>
            <person name="Dudchenko O."/>
            <person name="Sargent D.J."/>
            <person name="Mead D."/>
            <person name="Buti M."/>
            <person name="Cavallini A."/>
            <person name="Hytonen T."/>
            <person name="Andres J."/>
            <person name="Pham M."/>
            <person name="Weisz D."/>
            <person name="Mascagni F."/>
            <person name="Usai G."/>
            <person name="Natali L."/>
            <person name="Bassil N."/>
            <person name="Fernandez G.E."/>
            <person name="Lomsadze A."/>
            <person name="Armour M."/>
            <person name="Olukolu B."/>
            <person name="Poorten T."/>
            <person name="Britton C."/>
            <person name="Davik J."/>
            <person name="Ashrafi H."/>
            <person name="Aiden E.L."/>
            <person name="Borodovsky M."/>
            <person name="Worthington M."/>
        </authorList>
    </citation>
    <scope>NUCLEOTIDE SEQUENCE [LARGE SCALE GENOMIC DNA]</scope>
    <source>
        <strain evidence="1">PI 553951</strain>
    </source>
</reference>